<dbReference type="GO" id="GO:0000724">
    <property type="term" value="P:double-strand break repair via homologous recombination"/>
    <property type="evidence" value="ECO:0007669"/>
    <property type="project" value="TreeGrafter"/>
</dbReference>
<evidence type="ECO:0000259" key="5">
    <source>
        <dbReference type="PROSITE" id="PS51192"/>
    </source>
</evidence>
<dbReference type="Pfam" id="PF00271">
    <property type="entry name" value="Helicase_C"/>
    <property type="match status" value="1"/>
</dbReference>
<organism evidence="7">
    <name type="scientific">Melanopsichium pennsylvanicum 4</name>
    <dbReference type="NCBI Taxonomy" id="1398559"/>
    <lineage>
        <taxon>Eukaryota</taxon>
        <taxon>Fungi</taxon>
        <taxon>Dikarya</taxon>
        <taxon>Basidiomycota</taxon>
        <taxon>Ustilaginomycotina</taxon>
        <taxon>Ustilaginomycetes</taxon>
        <taxon>Ustilaginales</taxon>
        <taxon>Ustilaginaceae</taxon>
        <taxon>Melanopsichium</taxon>
    </lineage>
</organism>
<evidence type="ECO:0000256" key="3">
    <source>
        <dbReference type="ARBA" id="ARBA00022840"/>
    </source>
</evidence>
<dbReference type="PROSITE" id="PS51194">
    <property type="entry name" value="HELICASE_CTER"/>
    <property type="match status" value="1"/>
</dbReference>
<keyword evidence="2" id="KW-0378">Hydrolase</keyword>
<accession>A0A077RB09</accession>
<dbReference type="InterPro" id="IPR050496">
    <property type="entry name" value="SNF2_RAD54_helicase_repair"/>
</dbReference>
<feature type="region of interest" description="Disordered" evidence="4">
    <location>
        <begin position="244"/>
        <end position="304"/>
    </location>
</feature>
<protein>
    <submittedName>
        <fullName evidence="7">Related to RAD54-DNA-dependent ATPase of the Snf2p family</fullName>
    </submittedName>
</protein>
<name>A0A077RB09_9BASI</name>
<dbReference type="GO" id="GO:0015616">
    <property type="term" value="F:DNA translocase activity"/>
    <property type="evidence" value="ECO:0007669"/>
    <property type="project" value="TreeGrafter"/>
</dbReference>
<dbReference type="FunFam" id="3.40.50.10810:FF:000020">
    <property type="entry name" value="DNA repair and recombination protein RAD54B"/>
    <property type="match status" value="1"/>
</dbReference>
<dbReference type="GO" id="GO:0007131">
    <property type="term" value="P:reciprocal meiotic recombination"/>
    <property type="evidence" value="ECO:0007669"/>
    <property type="project" value="TreeGrafter"/>
</dbReference>
<evidence type="ECO:0000313" key="7">
    <source>
        <dbReference type="EMBL" id="CDI54429.1"/>
    </source>
</evidence>
<sequence length="1067" mass="118919">MHPNAQPTAQPKPARPRGTLGLKRVLPSALPTTNFASPSRTAPQLFPSITPAKRARLVLPTQHFDHQDAPTNSPIAATPTDHTPPSHAFLLGRNSPNYGTNTAATPESSSRTGPFYLCTWRKPQTKKNKTWDGDAILAVKDGGERCSLICSQTGKELVGSARFAFNLLSSGDELALGGKEIEIDRQIDAAEYRNMIAFTRGDMSPLKKGPPPTAVRTPKPFVAPTKCSAVVSLDVNQIAPARTESFYGKPAPRPIRNALDDDDDNDDPSASRSASPSRVSGLINPGQGKQAHPRFDPNEPGAIVMSRPDEQHQRKYNHKKLPIVDVVLDPSLSKALRPHQIQGIKFLYDRVTGMQDCGGKGYGAILADEMGLGKTLQTIALILTLMKQCCYYTPRSCTIQRAMIVCPLTLVKNWKREFRKWIGNNSLNVLCIDEDRGREDVERFVRSKAYHVLVIGYEKLRSVMDVVKTAQPPIDLLVCDEGHRLKNAEAKTTQMFNELSVQRKIILSGTPIQNDLRELYAMLDFVVPDMFASYDAFKITFEEPIMRSRAKHCSKQVKATGQARLNALMQITKDIMLRRTADILSKFLPPKKEMVLFCSPAKEQLQIYQSILGSSDVRDILSGHAGNGLLQIGVLRKLCNSPELLLKDSESYADNPTKALVGDISRFFRPNFVRNESRLSGKFICVMNILESVRATTDDKVVLVSNFTSTLDIVEAMMRKKRYSYLRLDGKTPQDERMAMVNRFNREGVDNSFVFLLSAKSGGVGLNLIGANRLVLIDSDWNPSTDLQAMARIHRDGQKKTCYIYRLLLSGTMDEKIYQRQISKLGLSDSLMNAEKKSSSDTFSQEELKDIFTLHLDSTCISHRQLICDCGGKGGSASVMLEPSMAGESQHLLKSQEEEEDEEEEEEEDDVLPGFIAASQHVVSEAAKDKLDKRKKLLALYKWAHYDCVQYPDAFIEDEIVSEIMTKVSKVGIRAEAKLAKPLRVKREQDDEWRSNMKERGDDVLLSDESEDDDAELDSTADRGFGGEDEFRMDRVEAGRILFVFVKKSDNTTVNAVEPAIAPHALD</sequence>
<keyword evidence="3" id="KW-0067">ATP-binding</keyword>
<feature type="region of interest" description="Disordered" evidence="4">
    <location>
        <begin position="986"/>
        <end position="1026"/>
    </location>
</feature>
<evidence type="ECO:0000256" key="1">
    <source>
        <dbReference type="ARBA" id="ARBA00022741"/>
    </source>
</evidence>
<evidence type="ECO:0000259" key="6">
    <source>
        <dbReference type="PROSITE" id="PS51194"/>
    </source>
</evidence>
<dbReference type="Gene3D" id="3.40.50.300">
    <property type="entry name" value="P-loop containing nucleotide triphosphate hydrolases"/>
    <property type="match status" value="1"/>
</dbReference>
<feature type="region of interest" description="Disordered" evidence="4">
    <location>
        <begin position="887"/>
        <end position="911"/>
    </location>
</feature>
<dbReference type="SMART" id="SM00487">
    <property type="entry name" value="DEXDc"/>
    <property type="match status" value="1"/>
</dbReference>
<dbReference type="PROSITE" id="PS51192">
    <property type="entry name" value="HELICASE_ATP_BIND_1"/>
    <property type="match status" value="1"/>
</dbReference>
<dbReference type="GO" id="GO:0016787">
    <property type="term" value="F:hydrolase activity"/>
    <property type="evidence" value="ECO:0007669"/>
    <property type="project" value="UniProtKB-KW"/>
</dbReference>
<dbReference type="InterPro" id="IPR038718">
    <property type="entry name" value="SNF2-like_sf"/>
</dbReference>
<dbReference type="GO" id="GO:0005524">
    <property type="term" value="F:ATP binding"/>
    <property type="evidence" value="ECO:0007669"/>
    <property type="project" value="InterPro"/>
</dbReference>
<dbReference type="Pfam" id="PF00176">
    <property type="entry name" value="SNF2-rel_dom"/>
    <property type="match status" value="1"/>
</dbReference>
<evidence type="ECO:0000256" key="2">
    <source>
        <dbReference type="ARBA" id="ARBA00022801"/>
    </source>
</evidence>
<dbReference type="SMART" id="SM00490">
    <property type="entry name" value="HELICc"/>
    <property type="match status" value="1"/>
</dbReference>
<dbReference type="InterPro" id="IPR001650">
    <property type="entry name" value="Helicase_C-like"/>
</dbReference>
<dbReference type="Gene3D" id="1.20.120.850">
    <property type="entry name" value="SWI2/SNF2 ATPases, N-terminal domain"/>
    <property type="match status" value="1"/>
</dbReference>
<dbReference type="InterPro" id="IPR014001">
    <property type="entry name" value="Helicase_ATP-bd"/>
</dbReference>
<dbReference type="PANTHER" id="PTHR45629:SF7">
    <property type="entry name" value="DNA EXCISION REPAIR PROTEIN ERCC-6-RELATED"/>
    <property type="match status" value="1"/>
</dbReference>
<dbReference type="AlphaFoldDB" id="A0A077RB09"/>
<dbReference type="SUPFAM" id="SSF52540">
    <property type="entry name" value="P-loop containing nucleoside triphosphate hydrolases"/>
    <property type="match status" value="2"/>
</dbReference>
<dbReference type="CDD" id="cd18004">
    <property type="entry name" value="DEXHc_RAD54"/>
    <property type="match status" value="1"/>
</dbReference>
<proteinExistence type="predicted"/>
<feature type="compositionally biased region" description="Low complexity" evidence="4">
    <location>
        <begin position="268"/>
        <end position="278"/>
    </location>
</feature>
<reference evidence="7" key="1">
    <citation type="journal article" date="2014" name="Genome Biol. Evol.">
        <title>Gene Loss Rather Than Gene Gain Is Associated with a Host Jump from Monocots to Dicots in the Smut Fungus Melanopsichium pennsylvanicum.</title>
        <authorList>
            <person name="Sharma R."/>
            <person name="Mishra B."/>
            <person name="Runge F."/>
            <person name="Thines M."/>
        </authorList>
    </citation>
    <scope>NUCLEOTIDE SEQUENCE</scope>
    <source>
        <strain evidence="7">4</strain>
    </source>
</reference>
<evidence type="ECO:0000256" key="4">
    <source>
        <dbReference type="SAM" id="MobiDB-lite"/>
    </source>
</evidence>
<dbReference type="Gene3D" id="3.40.50.10810">
    <property type="entry name" value="Tandem AAA-ATPase domain"/>
    <property type="match status" value="1"/>
</dbReference>
<feature type="compositionally biased region" description="Basic and acidic residues" evidence="4">
    <location>
        <begin position="986"/>
        <end position="1003"/>
    </location>
</feature>
<feature type="compositionally biased region" description="Acidic residues" evidence="4">
    <location>
        <begin position="1005"/>
        <end position="1019"/>
    </location>
</feature>
<dbReference type="PANTHER" id="PTHR45629">
    <property type="entry name" value="SNF2/RAD54 FAMILY MEMBER"/>
    <property type="match status" value="1"/>
</dbReference>
<dbReference type="CDD" id="cd18793">
    <property type="entry name" value="SF2_C_SNF"/>
    <property type="match status" value="1"/>
</dbReference>
<feature type="compositionally biased region" description="Acidic residues" evidence="4">
    <location>
        <begin position="897"/>
        <end position="911"/>
    </location>
</feature>
<dbReference type="InterPro" id="IPR027417">
    <property type="entry name" value="P-loop_NTPase"/>
</dbReference>
<feature type="domain" description="Helicase C-terminal" evidence="6">
    <location>
        <begin position="688"/>
        <end position="839"/>
    </location>
</feature>
<dbReference type="EMBL" id="HG529612">
    <property type="protein sequence ID" value="CDI54429.1"/>
    <property type="molecule type" value="Genomic_DNA"/>
</dbReference>
<dbReference type="InterPro" id="IPR049730">
    <property type="entry name" value="SNF2/RAD54-like_C"/>
</dbReference>
<keyword evidence="1" id="KW-0547">Nucleotide-binding</keyword>
<dbReference type="InterPro" id="IPR000330">
    <property type="entry name" value="SNF2_N"/>
</dbReference>
<dbReference type="GO" id="GO:0005634">
    <property type="term" value="C:nucleus"/>
    <property type="evidence" value="ECO:0007669"/>
    <property type="project" value="TreeGrafter"/>
</dbReference>
<feature type="domain" description="Helicase ATP-binding" evidence="5">
    <location>
        <begin position="355"/>
        <end position="529"/>
    </location>
</feature>